<dbReference type="STRING" id="28885.EI16_08625"/>
<proteinExistence type="predicted"/>
<keyword evidence="1" id="KW-0472">Membrane</keyword>
<organism evidence="2 3">
    <name type="scientific">Hydrogenovibrio marinus</name>
    <dbReference type="NCBI Taxonomy" id="28885"/>
    <lineage>
        <taxon>Bacteria</taxon>
        <taxon>Pseudomonadati</taxon>
        <taxon>Pseudomonadota</taxon>
        <taxon>Gammaproteobacteria</taxon>
        <taxon>Thiotrichales</taxon>
        <taxon>Piscirickettsiaceae</taxon>
        <taxon>Hydrogenovibrio</taxon>
    </lineage>
</organism>
<protein>
    <submittedName>
        <fullName evidence="2">Uncharacterized protein</fullName>
    </submittedName>
</protein>
<dbReference type="Proteomes" id="UP000027341">
    <property type="component" value="Unassembled WGS sequence"/>
</dbReference>
<accession>A0A066ZVN4</accession>
<comment type="caution">
    <text evidence="2">The sequence shown here is derived from an EMBL/GenBank/DDBJ whole genome shotgun (WGS) entry which is preliminary data.</text>
</comment>
<keyword evidence="3" id="KW-1185">Reference proteome</keyword>
<dbReference type="AlphaFoldDB" id="A0A066ZVN4"/>
<reference evidence="2 3" key="1">
    <citation type="submission" date="2014-04" db="EMBL/GenBank/DDBJ databases">
        <title>Draft genome sequence of Hydrogenovibrio marinus MH-110, a model organism for aerobic H2 metabolism.</title>
        <authorList>
            <person name="Cha H.J."/>
            <person name="Jo B.H."/>
            <person name="Hwang B.H."/>
        </authorList>
    </citation>
    <scope>NUCLEOTIDE SEQUENCE [LARGE SCALE GENOMIC DNA]</scope>
    <source>
        <strain evidence="2 3">MH-110</strain>
    </source>
</reference>
<keyword evidence="1" id="KW-1133">Transmembrane helix</keyword>
<dbReference type="EMBL" id="JMIU01000001">
    <property type="protein sequence ID" value="KDN96329.1"/>
    <property type="molecule type" value="Genomic_DNA"/>
</dbReference>
<keyword evidence="1" id="KW-0812">Transmembrane</keyword>
<gene>
    <name evidence="2" type="ORF">EI16_08625</name>
</gene>
<evidence type="ECO:0000313" key="3">
    <source>
        <dbReference type="Proteomes" id="UP000027341"/>
    </source>
</evidence>
<name>A0A066ZVN4_HYDMR</name>
<feature type="transmembrane region" description="Helical" evidence="1">
    <location>
        <begin position="34"/>
        <end position="54"/>
    </location>
</feature>
<evidence type="ECO:0000256" key="1">
    <source>
        <dbReference type="SAM" id="Phobius"/>
    </source>
</evidence>
<evidence type="ECO:0000313" key="2">
    <source>
        <dbReference type="EMBL" id="KDN96329.1"/>
    </source>
</evidence>
<sequence length="60" mass="7212">MPTAMNAKKLPGLRRQSWVDFFESLFAGRFVELLLFHLQGFLCVLWSWLVQFYLKFINKE</sequence>